<name>G3UWF6_MOUSE</name>
<dbReference type="OMA" id="ENTMWHI"/>
<organism evidence="2 3">
    <name type="scientific">Mus musculus</name>
    <name type="common">Mouse</name>
    <dbReference type="NCBI Taxonomy" id="10090"/>
    <lineage>
        <taxon>Eukaryota</taxon>
        <taxon>Metazoa</taxon>
        <taxon>Chordata</taxon>
        <taxon>Craniata</taxon>
        <taxon>Vertebrata</taxon>
        <taxon>Euteleostomi</taxon>
        <taxon>Mammalia</taxon>
        <taxon>Eutheria</taxon>
        <taxon>Euarchontoglires</taxon>
        <taxon>Glires</taxon>
        <taxon>Rodentia</taxon>
        <taxon>Myomorpha</taxon>
        <taxon>Muroidea</taxon>
        <taxon>Muridae</taxon>
        <taxon>Murinae</taxon>
        <taxon>Mus</taxon>
        <taxon>Mus</taxon>
    </lineage>
</organism>
<dbReference type="AlphaFoldDB" id="G3UWF6"/>
<dbReference type="Bgee" id="ENSMUSG00000078490">
    <property type="expression patterns" value="Expressed in spermatocyte and 58 other cell types or tissues"/>
</dbReference>
<reference evidence="2" key="4">
    <citation type="submission" date="2025-09" db="UniProtKB">
        <authorList>
            <consortium name="Ensembl"/>
        </authorList>
    </citation>
    <scope>IDENTIFICATION</scope>
    <source>
        <strain evidence="2">C57BL/6J</strain>
    </source>
</reference>
<feature type="region of interest" description="Disordered" evidence="1">
    <location>
        <begin position="33"/>
        <end position="69"/>
    </location>
</feature>
<dbReference type="SMR" id="G3UWF6"/>
<protein>
    <submittedName>
        <fullName evidence="2">Cilia and flagella associated protein 74</fullName>
    </submittedName>
</protein>
<evidence type="ECO:0000313" key="3">
    <source>
        <dbReference type="Proteomes" id="UP000000589"/>
    </source>
</evidence>
<dbReference type="Antibodypedia" id="26630">
    <property type="antibodies" value="32 antibodies from 11 providers"/>
</dbReference>
<dbReference type="MGI" id="MGI:1917130">
    <property type="gene designation" value="Cfap74"/>
</dbReference>
<dbReference type="UCSC" id="uc008wdj.2">
    <property type="organism name" value="mouse"/>
</dbReference>
<dbReference type="PANTHER" id="PTHR22538:SF0">
    <property type="entry name" value="CILIA- AND FLAGELLA-ASSOCIATED PROTEIN 74"/>
    <property type="match status" value="1"/>
</dbReference>
<dbReference type="Proteomes" id="UP000000589">
    <property type="component" value="Chromosome 4"/>
</dbReference>
<dbReference type="ProteomicsDB" id="337029"/>
<dbReference type="PANTHER" id="PTHR22538">
    <property type="entry name" value="CILIA- AND FLAGELLA-ASSOCIATED PROTEIN 74"/>
    <property type="match status" value="1"/>
</dbReference>
<dbReference type="VEuPathDB" id="HostDB:ENSMUSG00000078490"/>
<dbReference type="RefSeq" id="NP_001159501.1">
    <property type="nucleotide sequence ID" value="NM_001166029.1"/>
</dbReference>
<reference evidence="2 3" key="2">
    <citation type="journal article" date="2011" name="PLoS Biol.">
        <title>Modernizing reference genome assemblies.</title>
        <authorList>
            <person name="Church D.M."/>
            <person name="Schneider V.A."/>
            <person name="Graves T."/>
            <person name="Auger K."/>
            <person name="Cunningham F."/>
            <person name="Bouk N."/>
            <person name="Chen H.C."/>
            <person name="Agarwala R."/>
            <person name="McLaren W.M."/>
            <person name="Ritchie G.R."/>
            <person name="Albracht D."/>
            <person name="Kremitzki M."/>
            <person name="Rock S."/>
            <person name="Kotkiewicz H."/>
            <person name="Kremitzki C."/>
            <person name="Wollam A."/>
            <person name="Trani L."/>
            <person name="Fulton L."/>
            <person name="Fulton R."/>
            <person name="Matthews L."/>
            <person name="Whitehead S."/>
            <person name="Chow W."/>
            <person name="Torrance J."/>
            <person name="Dunn M."/>
            <person name="Harden G."/>
            <person name="Threadgold G."/>
            <person name="Wood J."/>
            <person name="Collins J."/>
            <person name="Heath P."/>
            <person name="Griffiths G."/>
            <person name="Pelan S."/>
            <person name="Grafham D."/>
            <person name="Eichler E.E."/>
            <person name="Weinstock G."/>
            <person name="Mardis E.R."/>
            <person name="Wilson R.K."/>
            <person name="Howe K."/>
            <person name="Flicek P."/>
            <person name="Hubbard T."/>
        </authorList>
    </citation>
    <scope>NUCLEOTIDE SEQUENCE [LARGE SCALE GENOMIC DNA]</scope>
    <source>
        <strain evidence="2 3">C57BL/6J</strain>
    </source>
</reference>
<accession>G3UWF6</accession>
<dbReference type="HOGENOM" id="CLU_1948142_0_0_1"/>
<dbReference type="BioGRID-ORCS" id="544678">
    <property type="hits" value="1 hit in 73 CRISPR screens"/>
</dbReference>
<sequence>MEEPTVQFSDEDLVDNFPPMDDERVQLEDLEFEVERPSEGLEDEGSHSSAKKESKGAEKMRKSTTKDQVQAFHLRKSLNLLDKMHEEKDVFIQKTKGELHICRQRMDLLNKQQESLAAEIATEKEANNM</sequence>
<dbReference type="jPOST" id="G3UWF6"/>
<dbReference type="GeneID" id="544678"/>
<reference evidence="2 3" key="1">
    <citation type="journal article" date="2009" name="PLoS Biol.">
        <title>Lineage-specific biology revealed by a finished genome assembly of the mouse.</title>
        <authorList>
            <consortium name="Mouse Genome Sequencing Consortium"/>
            <person name="Church D.M."/>
            <person name="Goodstadt L."/>
            <person name="Hillier L.W."/>
            <person name="Zody M.C."/>
            <person name="Goldstein S."/>
            <person name="She X."/>
            <person name="Bult C.J."/>
            <person name="Agarwala R."/>
            <person name="Cherry J.L."/>
            <person name="DiCuccio M."/>
            <person name="Hlavina W."/>
            <person name="Kapustin Y."/>
            <person name="Meric P."/>
            <person name="Maglott D."/>
            <person name="Birtle Z."/>
            <person name="Marques A.C."/>
            <person name="Graves T."/>
            <person name="Zhou S."/>
            <person name="Teague B."/>
            <person name="Potamousis K."/>
            <person name="Churas C."/>
            <person name="Place M."/>
            <person name="Herschleb J."/>
            <person name="Runnheim R."/>
            <person name="Forrest D."/>
            <person name="Amos-Landgraf J."/>
            <person name="Schwartz D.C."/>
            <person name="Cheng Z."/>
            <person name="Lindblad-Toh K."/>
            <person name="Eichler E.E."/>
            <person name="Ponting C.P."/>
        </authorList>
    </citation>
    <scope>NUCLEOTIDE SEQUENCE [LARGE SCALE GENOMIC DNA]</scope>
    <source>
        <strain evidence="2 3">C57BL/6J</strain>
    </source>
</reference>
<keyword evidence="3" id="KW-1185">Reference proteome</keyword>
<dbReference type="Ensembl" id="ENSMUST00000123952.9">
    <property type="protein sequence ID" value="ENSMUSP00000131899.2"/>
    <property type="gene ID" value="ENSMUSG00000078490.11"/>
</dbReference>
<gene>
    <name evidence="2" type="primary">Cfap74</name>
</gene>
<feature type="compositionally biased region" description="Basic and acidic residues" evidence="1">
    <location>
        <begin position="33"/>
        <end position="65"/>
    </location>
</feature>
<dbReference type="ExpressionAtlas" id="G3UWF6">
    <property type="expression patterns" value="baseline and differential"/>
</dbReference>
<proteinExistence type="predicted"/>
<reference evidence="2" key="3">
    <citation type="submission" date="2025-08" db="UniProtKB">
        <authorList>
            <consortium name="Ensembl"/>
        </authorList>
    </citation>
    <scope>IDENTIFICATION</scope>
    <source>
        <strain evidence="2">C57BL/6J</strain>
    </source>
</reference>
<evidence type="ECO:0000313" key="2">
    <source>
        <dbReference type="Ensembl" id="ENSMUSP00000131899.2"/>
    </source>
</evidence>
<evidence type="ECO:0000256" key="1">
    <source>
        <dbReference type="SAM" id="MobiDB-lite"/>
    </source>
</evidence>
<dbReference type="GeneTree" id="ENSGT00900000141054"/>
<dbReference type="CTD" id="85452"/>